<dbReference type="SMART" id="SM00448">
    <property type="entry name" value="REC"/>
    <property type="match status" value="1"/>
</dbReference>
<protein>
    <submittedName>
        <fullName evidence="4">Transcriptional regulatory protein SrrA</fullName>
    </submittedName>
</protein>
<evidence type="ECO:0000256" key="1">
    <source>
        <dbReference type="ARBA" id="ARBA00022553"/>
    </source>
</evidence>
<dbReference type="Pfam" id="PF00072">
    <property type="entry name" value="Response_reg"/>
    <property type="match status" value="1"/>
</dbReference>
<keyword evidence="1 2" id="KW-0597">Phosphoprotein</keyword>
<feature type="modified residue" description="4-aspartylphosphate" evidence="2">
    <location>
        <position position="75"/>
    </location>
</feature>
<dbReference type="PANTHER" id="PTHR45339">
    <property type="entry name" value="HYBRID SIGNAL TRANSDUCTION HISTIDINE KINASE J"/>
    <property type="match status" value="1"/>
</dbReference>
<gene>
    <name evidence="4" type="primary">srrA</name>
    <name evidence="4" type="ORF">FF011L_19870</name>
</gene>
<dbReference type="PANTHER" id="PTHR45339:SF5">
    <property type="entry name" value="HISTIDINE KINASE"/>
    <property type="match status" value="1"/>
</dbReference>
<dbReference type="CDD" id="cd17546">
    <property type="entry name" value="REC_hyHK_CKI1_RcsC-like"/>
    <property type="match status" value="1"/>
</dbReference>
<dbReference type="InterPro" id="IPR011006">
    <property type="entry name" value="CheY-like_superfamily"/>
</dbReference>
<dbReference type="SUPFAM" id="SSF52172">
    <property type="entry name" value="CheY-like"/>
    <property type="match status" value="1"/>
</dbReference>
<dbReference type="GO" id="GO:0000160">
    <property type="term" value="P:phosphorelay signal transduction system"/>
    <property type="evidence" value="ECO:0007669"/>
    <property type="project" value="InterPro"/>
</dbReference>
<reference evidence="4 5" key="1">
    <citation type="submission" date="2019-02" db="EMBL/GenBank/DDBJ databases">
        <title>Deep-cultivation of Planctomycetes and their phenomic and genomic characterization uncovers novel biology.</title>
        <authorList>
            <person name="Wiegand S."/>
            <person name="Jogler M."/>
            <person name="Boedeker C."/>
            <person name="Pinto D."/>
            <person name="Vollmers J."/>
            <person name="Rivas-Marin E."/>
            <person name="Kohn T."/>
            <person name="Peeters S.H."/>
            <person name="Heuer A."/>
            <person name="Rast P."/>
            <person name="Oberbeckmann S."/>
            <person name="Bunk B."/>
            <person name="Jeske O."/>
            <person name="Meyerdierks A."/>
            <person name="Storesund J.E."/>
            <person name="Kallscheuer N."/>
            <person name="Luecker S."/>
            <person name="Lage O.M."/>
            <person name="Pohl T."/>
            <person name="Merkel B.J."/>
            <person name="Hornburger P."/>
            <person name="Mueller R.-W."/>
            <person name="Bruemmer F."/>
            <person name="Labrenz M."/>
            <person name="Spormann A.M."/>
            <person name="Op den Camp H."/>
            <person name="Overmann J."/>
            <person name="Amann R."/>
            <person name="Jetten M.S.M."/>
            <person name="Mascher T."/>
            <person name="Medema M.H."/>
            <person name="Devos D.P."/>
            <person name="Kaster A.-K."/>
            <person name="Ovreas L."/>
            <person name="Rohde M."/>
            <person name="Galperin M.Y."/>
            <person name="Jogler C."/>
        </authorList>
    </citation>
    <scope>NUCLEOTIDE SEQUENCE [LARGE SCALE GENOMIC DNA]</scope>
    <source>
        <strain evidence="4 5">FF011L</strain>
    </source>
</reference>
<dbReference type="InterPro" id="IPR001789">
    <property type="entry name" value="Sig_transdc_resp-reg_receiver"/>
</dbReference>
<feature type="domain" description="Response regulatory" evidence="3">
    <location>
        <begin position="21"/>
        <end position="138"/>
    </location>
</feature>
<organism evidence="4 5">
    <name type="scientific">Roseimaritima multifibrata</name>
    <dbReference type="NCBI Taxonomy" id="1930274"/>
    <lineage>
        <taxon>Bacteria</taxon>
        <taxon>Pseudomonadati</taxon>
        <taxon>Planctomycetota</taxon>
        <taxon>Planctomycetia</taxon>
        <taxon>Pirellulales</taxon>
        <taxon>Pirellulaceae</taxon>
        <taxon>Roseimaritima</taxon>
    </lineage>
</organism>
<sequence length="140" mass="15962">MIASINQRNPQRQIPHPDRDSVLIVDDTRSIQFLLKQYLRDSFKRIEVANNGQEAVEKVFDPERIEHPYDLILMDLQMPVLSGYDAIAIIREAEIETPIIAVTAADTNNGRCQGLDCNCLVAKPIDRTHFLMCVRNLTQT</sequence>
<dbReference type="RefSeq" id="WP_218933099.1">
    <property type="nucleotide sequence ID" value="NZ_CP036262.1"/>
</dbReference>
<proteinExistence type="predicted"/>
<keyword evidence="5" id="KW-1185">Reference proteome</keyword>
<evidence type="ECO:0000313" key="5">
    <source>
        <dbReference type="Proteomes" id="UP000320672"/>
    </source>
</evidence>
<name>A0A517MEG5_9BACT</name>
<dbReference type="KEGG" id="rml:FF011L_19870"/>
<accession>A0A517MEG5</accession>
<dbReference type="Proteomes" id="UP000320672">
    <property type="component" value="Chromosome"/>
</dbReference>
<evidence type="ECO:0000259" key="3">
    <source>
        <dbReference type="PROSITE" id="PS50110"/>
    </source>
</evidence>
<evidence type="ECO:0000256" key="2">
    <source>
        <dbReference type="PROSITE-ProRule" id="PRU00169"/>
    </source>
</evidence>
<dbReference type="AlphaFoldDB" id="A0A517MEG5"/>
<dbReference type="EMBL" id="CP036262">
    <property type="protein sequence ID" value="QDS93226.1"/>
    <property type="molecule type" value="Genomic_DNA"/>
</dbReference>
<evidence type="ECO:0000313" key="4">
    <source>
        <dbReference type="EMBL" id="QDS93226.1"/>
    </source>
</evidence>
<dbReference type="Gene3D" id="3.40.50.2300">
    <property type="match status" value="1"/>
</dbReference>
<dbReference type="PROSITE" id="PS50110">
    <property type="entry name" value="RESPONSE_REGULATORY"/>
    <property type="match status" value="1"/>
</dbReference>